<dbReference type="InterPro" id="IPR002156">
    <property type="entry name" value="RNaseH_domain"/>
</dbReference>
<sequence length="72" mass="8094">MVSDCQQVVGWINSNGVGDRRYLQKILEIRSMLRSLDKVSVEFESRDSNVFADALARRGAGGSEEIMDWCVV</sequence>
<feature type="domain" description="RNase H type-1" evidence="1">
    <location>
        <begin position="3"/>
        <end position="58"/>
    </location>
</feature>
<evidence type="ECO:0000313" key="3">
    <source>
        <dbReference type="Proteomes" id="UP001168877"/>
    </source>
</evidence>
<accession>A0AA39SXQ0</accession>
<dbReference type="Gene3D" id="3.30.420.10">
    <property type="entry name" value="Ribonuclease H-like superfamily/Ribonuclease H"/>
    <property type="match status" value="1"/>
</dbReference>
<dbReference type="AlphaFoldDB" id="A0AA39SXQ0"/>
<evidence type="ECO:0000259" key="1">
    <source>
        <dbReference type="Pfam" id="PF13456"/>
    </source>
</evidence>
<dbReference type="Pfam" id="PF13456">
    <property type="entry name" value="RVT_3"/>
    <property type="match status" value="1"/>
</dbReference>
<reference evidence="2" key="1">
    <citation type="journal article" date="2022" name="Plant J.">
        <title>Strategies of tolerance reflected in two North American maple genomes.</title>
        <authorList>
            <person name="McEvoy S.L."/>
            <person name="Sezen U.U."/>
            <person name="Trouern-Trend A."/>
            <person name="McMahon S.M."/>
            <person name="Schaberg P.G."/>
            <person name="Yang J."/>
            <person name="Wegrzyn J.L."/>
            <person name="Swenson N.G."/>
        </authorList>
    </citation>
    <scope>NUCLEOTIDE SEQUENCE</scope>
    <source>
        <strain evidence="2">NS2018</strain>
    </source>
</reference>
<dbReference type="InterPro" id="IPR036397">
    <property type="entry name" value="RNaseH_sf"/>
</dbReference>
<dbReference type="GO" id="GO:0003676">
    <property type="term" value="F:nucleic acid binding"/>
    <property type="evidence" value="ECO:0007669"/>
    <property type="project" value="InterPro"/>
</dbReference>
<dbReference type="EMBL" id="JAUESC010000004">
    <property type="protein sequence ID" value="KAK0598383.1"/>
    <property type="molecule type" value="Genomic_DNA"/>
</dbReference>
<protein>
    <recommendedName>
        <fullName evidence="1">RNase H type-1 domain-containing protein</fullName>
    </recommendedName>
</protein>
<dbReference type="GO" id="GO:0004523">
    <property type="term" value="F:RNA-DNA hybrid ribonuclease activity"/>
    <property type="evidence" value="ECO:0007669"/>
    <property type="project" value="InterPro"/>
</dbReference>
<name>A0AA39SXQ0_ACESA</name>
<dbReference type="Proteomes" id="UP001168877">
    <property type="component" value="Unassembled WGS sequence"/>
</dbReference>
<keyword evidence="3" id="KW-1185">Reference proteome</keyword>
<comment type="caution">
    <text evidence="2">The sequence shown here is derived from an EMBL/GenBank/DDBJ whole genome shotgun (WGS) entry which is preliminary data.</text>
</comment>
<proteinExistence type="predicted"/>
<organism evidence="2 3">
    <name type="scientific">Acer saccharum</name>
    <name type="common">Sugar maple</name>
    <dbReference type="NCBI Taxonomy" id="4024"/>
    <lineage>
        <taxon>Eukaryota</taxon>
        <taxon>Viridiplantae</taxon>
        <taxon>Streptophyta</taxon>
        <taxon>Embryophyta</taxon>
        <taxon>Tracheophyta</taxon>
        <taxon>Spermatophyta</taxon>
        <taxon>Magnoliopsida</taxon>
        <taxon>eudicotyledons</taxon>
        <taxon>Gunneridae</taxon>
        <taxon>Pentapetalae</taxon>
        <taxon>rosids</taxon>
        <taxon>malvids</taxon>
        <taxon>Sapindales</taxon>
        <taxon>Sapindaceae</taxon>
        <taxon>Hippocastanoideae</taxon>
        <taxon>Acereae</taxon>
        <taxon>Acer</taxon>
    </lineage>
</organism>
<reference evidence="2" key="2">
    <citation type="submission" date="2023-06" db="EMBL/GenBank/DDBJ databases">
        <authorList>
            <person name="Swenson N.G."/>
            <person name="Wegrzyn J.L."/>
            <person name="Mcevoy S.L."/>
        </authorList>
    </citation>
    <scope>NUCLEOTIDE SEQUENCE</scope>
    <source>
        <strain evidence="2">NS2018</strain>
        <tissue evidence="2">Leaf</tissue>
    </source>
</reference>
<gene>
    <name evidence="2" type="ORF">LWI29_034150</name>
</gene>
<evidence type="ECO:0000313" key="2">
    <source>
        <dbReference type="EMBL" id="KAK0598383.1"/>
    </source>
</evidence>